<feature type="domain" description="DUF1330" evidence="1">
    <location>
        <begin position="3"/>
        <end position="96"/>
    </location>
</feature>
<dbReference type="Gene3D" id="3.30.70.100">
    <property type="match status" value="1"/>
</dbReference>
<sequence>MAAFFIVSIQLDNPAARPLYDAYIKKVRPIVERHGGRYLVRTERLAHLAGDWRPDRVIMIRFPDRAALEACFASEEYRAIQDLRLASVRSSAVIAEDD</sequence>
<dbReference type="STRING" id="44742.AXF13_12975"/>
<dbReference type="RefSeq" id="WP_009302526.1">
    <property type="nucleotide sequence ID" value="NZ_CP014229.1"/>
</dbReference>
<organism evidence="2 3">
    <name type="scientific">Desulfovibrio fairfieldensis</name>
    <dbReference type="NCBI Taxonomy" id="44742"/>
    <lineage>
        <taxon>Bacteria</taxon>
        <taxon>Pseudomonadati</taxon>
        <taxon>Thermodesulfobacteriota</taxon>
        <taxon>Desulfovibrionia</taxon>
        <taxon>Desulfovibrionales</taxon>
        <taxon>Desulfovibrionaceae</taxon>
        <taxon>Desulfovibrio</taxon>
    </lineage>
</organism>
<dbReference type="Pfam" id="PF07045">
    <property type="entry name" value="DUF1330"/>
    <property type="match status" value="1"/>
</dbReference>
<dbReference type="PANTHER" id="PTHR41521:SF4">
    <property type="entry name" value="BLR0684 PROTEIN"/>
    <property type="match status" value="1"/>
</dbReference>
<accession>A0A109W4T8</accession>
<evidence type="ECO:0000259" key="1">
    <source>
        <dbReference type="Pfam" id="PF07045"/>
    </source>
</evidence>
<dbReference type="InterPro" id="IPR010753">
    <property type="entry name" value="DUF1330"/>
</dbReference>
<evidence type="ECO:0000313" key="2">
    <source>
        <dbReference type="EMBL" id="AMD90964.1"/>
    </source>
</evidence>
<keyword evidence="3" id="KW-1185">Reference proteome</keyword>
<dbReference type="EMBL" id="CP014229">
    <property type="protein sequence ID" value="AMD90964.1"/>
    <property type="molecule type" value="Genomic_DNA"/>
</dbReference>
<protein>
    <recommendedName>
        <fullName evidence="1">DUF1330 domain-containing protein</fullName>
    </recommendedName>
</protein>
<dbReference type="Proteomes" id="UP000069241">
    <property type="component" value="Chromosome"/>
</dbReference>
<name>A0A109W4T8_9BACT</name>
<gene>
    <name evidence="2" type="ORF">AXF13_12975</name>
</gene>
<dbReference type="InterPro" id="IPR011008">
    <property type="entry name" value="Dimeric_a/b-barrel"/>
</dbReference>
<dbReference type="KEGG" id="dfi:AXF13_12975"/>
<evidence type="ECO:0000313" key="3">
    <source>
        <dbReference type="Proteomes" id="UP000069241"/>
    </source>
</evidence>
<dbReference type="SUPFAM" id="SSF54909">
    <property type="entry name" value="Dimeric alpha+beta barrel"/>
    <property type="match status" value="1"/>
</dbReference>
<proteinExistence type="predicted"/>
<reference evidence="3" key="1">
    <citation type="submission" date="2016-02" db="EMBL/GenBank/DDBJ databases">
        <authorList>
            <person name="Holder M.E."/>
            <person name="Ajami N.J."/>
            <person name="Petrosino J.F."/>
        </authorList>
    </citation>
    <scope>NUCLEOTIDE SEQUENCE [LARGE SCALE GENOMIC DNA]</scope>
    <source>
        <strain evidence="3">CCUG 45958</strain>
    </source>
</reference>
<dbReference type="AlphaFoldDB" id="A0A109W4T8"/>
<dbReference type="PANTHER" id="PTHR41521">
    <property type="match status" value="1"/>
</dbReference>